<comment type="caution">
    <text evidence="3">The sequence shown here is derived from an EMBL/GenBank/DDBJ whole genome shotgun (WGS) entry which is preliminary data.</text>
</comment>
<keyword evidence="2" id="KW-1133">Transmembrane helix</keyword>
<evidence type="ECO:0000256" key="2">
    <source>
        <dbReference type="SAM" id="Phobius"/>
    </source>
</evidence>
<dbReference type="PANTHER" id="PTHR31956:SF8">
    <property type="entry name" value="ACID PHOSPHATASE PHOA (AFU_ORTHOLOGUE AFUA_1G03570)"/>
    <property type="match status" value="1"/>
</dbReference>
<sequence length="661" mass="69575">MNPRYEPAQPRLRAIAISASTLFVMAVVPALLTACGGDSDNGGTPAASVKVQGTVAGKYANVTVCSDANNNGVCDGGEATAKTDANGNFTLTATAANLPTVAVIAANTPYVDAQTGAAKTTTQAVVFRAPAASNTVLSPLTTEVVREMEAANIDQPTAAAKIAGRIGVSADQVLGDFTTVADATAKQALVTEANIDANGFALASTMVARGDVLPSTGKPMTLQQAEQAAFNLEGVPRFDNLFVIILENHTNSAIDGSPLAPKITALLDSGNRATNYYSTGQPSEPNYLALGSADDWGITDDSAWWCMPTGNTRDTPTDPLPKGASACNNATVHNIKNGRSMFSAMKKAGMTWAVYNESMNPGQDVRADGVADATIIATDNLNPSLQLPFPGGLYKTKHNNSMAFDDVRNDGEFFKENRTMGGGQWDAAILASPKRPADWDVDQLGTDLKTGNVATLNYLIPDQCDDMHSISVKDTTGTTVASDCAGNPIITRGDNYTDYLVKKIQASPLWHNTSKRVGIVITFDEGNGNYLGAASCCGWNANGTSVNGQLGETATVTQPIVNYNKGNKGNGPIIFGVLTNQPNAPVGIKDADDYSHFSFVRTMQDMFGLADPGIPTSYMNRSKYTQAFIAANLVSLPEFQGSFNPHYDAVRPMASVFALAK</sequence>
<keyword evidence="2" id="KW-0472">Membrane</keyword>
<reference evidence="3 4" key="1">
    <citation type="submission" date="2014-03" db="EMBL/GenBank/DDBJ databases">
        <title>Draft Genome Sequences of Four Burkholderia Strains.</title>
        <authorList>
            <person name="Liu X.Y."/>
            <person name="Li C.X."/>
            <person name="Xu J.H."/>
        </authorList>
    </citation>
    <scope>NUCLEOTIDE SEQUENCE [LARGE SCALE GENOMIC DNA]</scope>
    <source>
        <strain evidence="3 4">DSM 50014</strain>
    </source>
</reference>
<keyword evidence="4" id="KW-1185">Reference proteome</keyword>
<dbReference type="GO" id="GO:0009395">
    <property type="term" value="P:phospholipid catabolic process"/>
    <property type="evidence" value="ECO:0007669"/>
    <property type="project" value="TreeGrafter"/>
</dbReference>
<dbReference type="PANTHER" id="PTHR31956">
    <property type="entry name" value="NON-SPECIFIC PHOSPHOLIPASE C4-RELATED"/>
    <property type="match status" value="1"/>
</dbReference>
<proteinExistence type="predicted"/>
<dbReference type="EMBL" id="JFHC01000003">
    <property type="protein sequence ID" value="KDR44190.1"/>
    <property type="molecule type" value="Genomic_DNA"/>
</dbReference>
<accession>A0A069PUJ7</accession>
<name>A0A069PUJ7_9BURK</name>
<evidence type="ECO:0000313" key="3">
    <source>
        <dbReference type="EMBL" id="KDR44190.1"/>
    </source>
</evidence>
<dbReference type="Pfam" id="PF04185">
    <property type="entry name" value="Phosphoesterase"/>
    <property type="match status" value="1"/>
</dbReference>
<keyword evidence="1" id="KW-0378">Hydrolase</keyword>
<dbReference type="AlphaFoldDB" id="A0A069PUJ7"/>
<organism evidence="3 4">
    <name type="scientific">Caballeronia glathei</name>
    <dbReference type="NCBI Taxonomy" id="60547"/>
    <lineage>
        <taxon>Bacteria</taxon>
        <taxon>Pseudomonadati</taxon>
        <taxon>Pseudomonadota</taxon>
        <taxon>Betaproteobacteria</taxon>
        <taxon>Burkholderiales</taxon>
        <taxon>Burkholderiaceae</taxon>
        <taxon>Caballeronia</taxon>
    </lineage>
</organism>
<keyword evidence="2" id="KW-0812">Transmembrane</keyword>
<dbReference type="Gene3D" id="3.40.720.10">
    <property type="entry name" value="Alkaline Phosphatase, subunit A"/>
    <property type="match status" value="1"/>
</dbReference>
<dbReference type="STRING" id="60547.GCA_000751215_04310"/>
<dbReference type="GO" id="GO:0016788">
    <property type="term" value="F:hydrolase activity, acting on ester bonds"/>
    <property type="evidence" value="ECO:0007669"/>
    <property type="project" value="InterPro"/>
</dbReference>
<dbReference type="InterPro" id="IPR017850">
    <property type="entry name" value="Alkaline_phosphatase_core_sf"/>
</dbReference>
<protein>
    <submittedName>
        <fullName evidence="3">Phosphoesterase</fullName>
    </submittedName>
</protein>
<evidence type="ECO:0000313" key="4">
    <source>
        <dbReference type="Proteomes" id="UP000027466"/>
    </source>
</evidence>
<evidence type="ECO:0000256" key="1">
    <source>
        <dbReference type="ARBA" id="ARBA00022801"/>
    </source>
</evidence>
<dbReference type="PROSITE" id="PS51257">
    <property type="entry name" value="PROKAR_LIPOPROTEIN"/>
    <property type="match status" value="1"/>
</dbReference>
<feature type="transmembrane region" description="Helical" evidence="2">
    <location>
        <begin position="12"/>
        <end position="32"/>
    </location>
</feature>
<dbReference type="InterPro" id="IPR007312">
    <property type="entry name" value="Phosphoesterase"/>
</dbReference>
<dbReference type="RefSeq" id="WP_051672242.1">
    <property type="nucleotide sequence ID" value="NZ_CADFFX010000002.1"/>
</dbReference>
<gene>
    <name evidence="3" type="ORF">BG61_19180</name>
</gene>
<dbReference type="Proteomes" id="UP000027466">
    <property type="component" value="Unassembled WGS sequence"/>
</dbReference>